<dbReference type="EMBL" id="HBEP01004587">
    <property type="protein sequence ID" value="CAD8471628.1"/>
    <property type="molecule type" value="Transcribed_RNA"/>
</dbReference>
<proteinExistence type="predicted"/>
<protein>
    <recommendedName>
        <fullName evidence="3">EF-hand domain-containing protein</fullName>
    </recommendedName>
</protein>
<dbReference type="PROSITE" id="PS50222">
    <property type="entry name" value="EF_HAND_2"/>
    <property type="match status" value="1"/>
</dbReference>
<evidence type="ECO:0000313" key="4">
    <source>
        <dbReference type="EMBL" id="CAD8471628.1"/>
    </source>
</evidence>
<accession>A0A7S0E2L8</accession>
<dbReference type="Pfam" id="PF13405">
    <property type="entry name" value="EF-hand_6"/>
    <property type="match status" value="1"/>
</dbReference>
<evidence type="ECO:0000256" key="1">
    <source>
        <dbReference type="ARBA" id="ARBA00022837"/>
    </source>
</evidence>
<dbReference type="AlphaFoldDB" id="A0A7S0E2L8"/>
<name>A0A7S0E2L8_9EUKA</name>
<gene>
    <name evidence="4" type="ORF">PANT1444_LOCUS2560</name>
</gene>
<dbReference type="InterPro" id="IPR018247">
    <property type="entry name" value="EF_Hand_1_Ca_BS"/>
</dbReference>
<dbReference type="InterPro" id="IPR002048">
    <property type="entry name" value="EF_hand_dom"/>
</dbReference>
<feature type="region of interest" description="Disordered" evidence="2">
    <location>
        <begin position="45"/>
        <end position="64"/>
    </location>
</feature>
<organism evidence="4">
    <name type="scientific">Phaeocystis antarctica</name>
    <dbReference type="NCBI Taxonomy" id="33657"/>
    <lineage>
        <taxon>Eukaryota</taxon>
        <taxon>Haptista</taxon>
        <taxon>Haptophyta</taxon>
        <taxon>Prymnesiophyceae</taxon>
        <taxon>Phaeocystales</taxon>
        <taxon>Phaeocystaceae</taxon>
        <taxon>Phaeocystis</taxon>
    </lineage>
</organism>
<sequence length="194" mass="20932">MLAILASCPAFRLPAPGVARSPLTRRARACVPVLAEQPSWWDKMLYGQSGPPGPPSPPTPPVGENLRAVFDQWDVNNNGKLELSELRRALLAVGLESDAISEALEALGVASSTTSDSITYDQLETLLPLGPRALVVARLNQDGVMESLYVPPEKWADDTSVEALRRDQRVQFDAMRSGNAMGQNEILGQELGKG</sequence>
<dbReference type="InterPro" id="IPR011992">
    <property type="entry name" value="EF-hand-dom_pair"/>
</dbReference>
<feature type="compositionally biased region" description="Pro residues" evidence="2">
    <location>
        <begin position="51"/>
        <end position="61"/>
    </location>
</feature>
<evidence type="ECO:0000259" key="3">
    <source>
        <dbReference type="PROSITE" id="PS50222"/>
    </source>
</evidence>
<dbReference type="GO" id="GO:0005509">
    <property type="term" value="F:calcium ion binding"/>
    <property type="evidence" value="ECO:0007669"/>
    <property type="project" value="InterPro"/>
</dbReference>
<dbReference type="SUPFAM" id="SSF47473">
    <property type="entry name" value="EF-hand"/>
    <property type="match status" value="1"/>
</dbReference>
<reference evidence="4" key="1">
    <citation type="submission" date="2021-01" db="EMBL/GenBank/DDBJ databases">
        <authorList>
            <person name="Corre E."/>
            <person name="Pelletier E."/>
            <person name="Niang G."/>
            <person name="Scheremetjew M."/>
            <person name="Finn R."/>
            <person name="Kale V."/>
            <person name="Holt S."/>
            <person name="Cochrane G."/>
            <person name="Meng A."/>
            <person name="Brown T."/>
            <person name="Cohen L."/>
        </authorList>
    </citation>
    <scope>NUCLEOTIDE SEQUENCE</scope>
    <source>
        <strain evidence="4">CCMP1374</strain>
    </source>
</reference>
<keyword evidence="1" id="KW-0106">Calcium</keyword>
<feature type="domain" description="EF-hand" evidence="3">
    <location>
        <begin position="61"/>
        <end position="96"/>
    </location>
</feature>
<dbReference type="PROSITE" id="PS00018">
    <property type="entry name" value="EF_HAND_1"/>
    <property type="match status" value="1"/>
</dbReference>
<dbReference type="Gene3D" id="1.10.238.10">
    <property type="entry name" value="EF-hand"/>
    <property type="match status" value="1"/>
</dbReference>
<evidence type="ECO:0000256" key="2">
    <source>
        <dbReference type="SAM" id="MobiDB-lite"/>
    </source>
</evidence>